<reference evidence="1" key="2">
    <citation type="submission" date="2014-03" db="EMBL/GenBank/DDBJ databases">
        <title>Candidatus Competibacter-lineage genomes retrieved from metagenomes reveal functional metabolic diversity.</title>
        <authorList>
            <person name="McIlroy S.J."/>
            <person name="Albertsen M."/>
            <person name="Andresen E.K."/>
            <person name="Saunders A.M."/>
            <person name="Kristiansen R."/>
            <person name="Stokholm-Bjerregaard M."/>
            <person name="Nielsen K.L."/>
            <person name="Nielsen P.H."/>
        </authorList>
    </citation>
    <scope>NUCLEOTIDE SEQUENCE</scope>
    <source>
        <strain evidence="1">Run_A_D11</strain>
    </source>
</reference>
<keyword evidence="2" id="KW-1185">Reference proteome</keyword>
<dbReference type="EMBL" id="CBTJ020000114">
    <property type="protein sequence ID" value="CDI04675.1"/>
    <property type="molecule type" value="Genomic_DNA"/>
</dbReference>
<dbReference type="AlphaFoldDB" id="W6MD70"/>
<gene>
    <name evidence="1" type="ORF">BN873_p20055</name>
</gene>
<name>W6MD70_9GAMM</name>
<protein>
    <submittedName>
        <fullName evidence="1">Uncharacterized protein</fullName>
    </submittedName>
</protein>
<accession>W6MD70</accession>
<organism evidence="1 2">
    <name type="scientific">Candidatus Competibacter denitrificans Run_A_D11</name>
    <dbReference type="NCBI Taxonomy" id="1400863"/>
    <lineage>
        <taxon>Bacteria</taxon>
        <taxon>Pseudomonadati</taxon>
        <taxon>Pseudomonadota</taxon>
        <taxon>Gammaproteobacteria</taxon>
        <taxon>Candidatus Competibacteraceae</taxon>
        <taxon>Candidatus Competibacter</taxon>
    </lineage>
</organism>
<evidence type="ECO:0000313" key="2">
    <source>
        <dbReference type="Proteomes" id="UP000035760"/>
    </source>
</evidence>
<sequence>MSVACVLVIFTTKSICRIQSAEEDIWQRYKKEIYFQSVGYKPSPLGGNVFSTPPFKGPA</sequence>
<reference evidence="1" key="1">
    <citation type="submission" date="2013-07" db="EMBL/GenBank/DDBJ databases">
        <authorList>
            <person name="McIlroy S."/>
        </authorList>
    </citation>
    <scope>NUCLEOTIDE SEQUENCE [LARGE SCALE GENOMIC DNA]</scope>
    <source>
        <strain evidence="1">Run_A_D11</strain>
    </source>
</reference>
<comment type="caution">
    <text evidence="1">The sequence shown here is derived from an EMBL/GenBank/DDBJ whole genome shotgun (WGS) entry which is preliminary data.</text>
</comment>
<proteinExistence type="predicted"/>
<dbReference type="Proteomes" id="UP000035760">
    <property type="component" value="Unassembled WGS sequence"/>
</dbReference>
<evidence type="ECO:0000313" key="1">
    <source>
        <dbReference type="EMBL" id="CDI04675.1"/>
    </source>
</evidence>